<dbReference type="EMBL" id="FWYB01000027">
    <property type="protein sequence ID" value="SMD18542.1"/>
    <property type="molecule type" value="Genomic_DNA"/>
</dbReference>
<dbReference type="AlphaFoldDB" id="A0A1W2F9Z7"/>
<gene>
    <name evidence="1" type="ORF">SAMN04488101_12714</name>
</gene>
<reference evidence="1 2" key="1">
    <citation type="submission" date="2017-04" db="EMBL/GenBank/DDBJ databases">
        <authorList>
            <person name="Afonso C.L."/>
            <person name="Miller P.J."/>
            <person name="Scott M.A."/>
            <person name="Spackman E."/>
            <person name="Goraichik I."/>
            <person name="Dimitrov K.M."/>
            <person name="Suarez D.L."/>
            <person name="Swayne D.E."/>
        </authorList>
    </citation>
    <scope>NUCLEOTIDE SEQUENCE [LARGE SCALE GENOMIC DNA]</scope>
    <source>
        <strain evidence="1 2">DSM 19625</strain>
    </source>
</reference>
<keyword evidence="2" id="KW-1185">Reference proteome</keyword>
<dbReference type="OrthoDB" id="112777at2"/>
<organism evidence="1 2">
    <name type="scientific">Pedobacter nyackensis</name>
    <dbReference type="NCBI Taxonomy" id="475255"/>
    <lineage>
        <taxon>Bacteria</taxon>
        <taxon>Pseudomonadati</taxon>
        <taxon>Bacteroidota</taxon>
        <taxon>Sphingobacteriia</taxon>
        <taxon>Sphingobacteriales</taxon>
        <taxon>Sphingobacteriaceae</taxon>
        <taxon>Pedobacter</taxon>
    </lineage>
</organism>
<protein>
    <submittedName>
        <fullName evidence="1">Uncharacterized protein</fullName>
    </submittedName>
</protein>
<dbReference type="STRING" id="475255.SAMN04488101_12714"/>
<dbReference type="Proteomes" id="UP000192678">
    <property type="component" value="Unassembled WGS sequence"/>
</dbReference>
<sequence>MSFKDFITLASEVYGRKLEYHVIPKFILKIGAVFSKRLSELQELLPRYAHDNIFDVSKFKKRFPEFRITTFREGIEQIKAEQETVRQEPNLG</sequence>
<evidence type="ECO:0000313" key="1">
    <source>
        <dbReference type="EMBL" id="SMD18542.1"/>
    </source>
</evidence>
<proteinExistence type="predicted"/>
<evidence type="ECO:0000313" key="2">
    <source>
        <dbReference type="Proteomes" id="UP000192678"/>
    </source>
</evidence>
<name>A0A1W2F9Z7_9SPHI</name>
<dbReference type="RefSeq" id="WP_084292581.1">
    <property type="nucleotide sequence ID" value="NZ_FWYB01000027.1"/>
</dbReference>
<accession>A0A1W2F9Z7</accession>